<organism evidence="2 3">
    <name type="scientific">Micromonospora krabiensis</name>
    <dbReference type="NCBI Taxonomy" id="307121"/>
    <lineage>
        <taxon>Bacteria</taxon>
        <taxon>Bacillati</taxon>
        <taxon>Actinomycetota</taxon>
        <taxon>Actinomycetes</taxon>
        <taxon>Micromonosporales</taxon>
        <taxon>Micromonosporaceae</taxon>
        <taxon>Micromonospora</taxon>
    </lineage>
</organism>
<dbReference type="SMART" id="SM00829">
    <property type="entry name" value="PKS_ER"/>
    <property type="match status" value="1"/>
</dbReference>
<dbReference type="STRING" id="307121.GA0070620_4515"/>
<dbReference type="EMBL" id="LT598496">
    <property type="protein sequence ID" value="SBV28956.1"/>
    <property type="molecule type" value="Genomic_DNA"/>
</dbReference>
<dbReference type="InterPro" id="IPR051397">
    <property type="entry name" value="Zn-ADH-like_protein"/>
</dbReference>
<proteinExistence type="predicted"/>
<dbReference type="Pfam" id="PF08240">
    <property type="entry name" value="ADH_N"/>
    <property type="match status" value="1"/>
</dbReference>
<dbReference type="Gene3D" id="3.90.180.10">
    <property type="entry name" value="Medium-chain alcohol dehydrogenases, catalytic domain"/>
    <property type="match status" value="1"/>
</dbReference>
<dbReference type="SUPFAM" id="SSF50129">
    <property type="entry name" value="GroES-like"/>
    <property type="match status" value="1"/>
</dbReference>
<sequence>MHAVWLREFGGPEVLVPGPAPDPRPGPGQVLVDVAHANITFVETQFRAGRTGPFGGTPPLIPGNGVGGVVAAVGVGVDPAVVGRRVVSGTGGSGGYAERVAVDATLPIEVPDGLALDAAVALLADGRTATMLVDTVGVRPGDRVLVEAAAGGVGSLLVQLAAAAGARVVAVAGGPRKVALLAGLGATVAVDYRAPDWTERVRGATGGVDVVFDGVGGDIGRAAFTLIDPGGRMVSFGLASGEWAGIPTEDATARGVTLVRPEVPPARLRAYAERALAEAAAGRLRPLIGQRFTLERAADAHAAIEARETVGKTLLDVRPGSGPDAG</sequence>
<evidence type="ECO:0000313" key="2">
    <source>
        <dbReference type="EMBL" id="SBV28956.1"/>
    </source>
</evidence>
<dbReference type="InterPro" id="IPR013149">
    <property type="entry name" value="ADH-like_C"/>
</dbReference>
<dbReference type="OrthoDB" id="5195079at2"/>
<dbReference type="PANTHER" id="PTHR43677:SF4">
    <property type="entry name" value="QUINONE OXIDOREDUCTASE-LIKE PROTEIN 2"/>
    <property type="match status" value="1"/>
</dbReference>
<dbReference type="InterPro" id="IPR036291">
    <property type="entry name" value="NAD(P)-bd_dom_sf"/>
</dbReference>
<feature type="domain" description="Enoyl reductase (ER)" evidence="1">
    <location>
        <begin position="10"/>
        <end position="315"/>
    </location>
</feature>
<dbReference type="SUPFAM" id="SSF51735">
    <property type="entry name" value="NAD(P)-binding Rossmann-fold domains"/>
    <property type="match status" value="1"/>
</dbReference>
<dbReference type="InterPro" id="IPR011032">
    <property type="entry name" value="GroES-like_sf"/>
</dbReference>
<dbReference type="InterPro" id="IPR020843">
    <property type="entry name" value="ER"/>
</dbReference>
<dbReference type="InterPro" id="IPR013154">
    <property type="entry name" value="ADH-like_N"/>
</dbReference>
<accession>A0A1C3N8V1</accession>
<dbReference type="PATRIC" id="fig|307121.4.peg.4616"/>
<gene>
    <name evidence="2" type="ORF">GA0070620_4515</name>
</gene>
<dbReference type="AlphaFoldDB" id="A0A1C3N8V1"/>
<dbReference type="Gene3D" id="3.40.50.720">
    <property type="entry name" value="NAD(P)-binding Rossmann-like Domain"/>
    <property type="match status" value="1"/>
</dbReference>
<protein>
    <submittedName>
        <fullName evidence="2">NADPH2:quinone reductase</fullName>
    </submittedName>
</protein>
<dbReference type="Proteomes" id="UP000199393">
    <property type="component" value="Chromosome I"/>
</dbReference>
<dbReference type="GO" id="GO:0016491">
    <property type="term" value="F:oxidoreductase activity"/>
    <property type="evidence" value="ECO:0007669"/>
    <property type="project" value="InterPro"/>
</dbReference>
<evidence type="ECO:0000313" key="3">
    <source>
        <dbReference type="Proteomes" id="UP000199393"/>
    </source>
</evidence>
<dbReference type="Pfam" id="PF00107">
    <property type="entry name" value="ADH_zinc_N"/>
    <property type="match status" value="1"/>
</dbReference>
<name>A0A1C3N8V1_9ACTN</name>
<dbReference type="RefSeq" id="WP_091593911.1">
    <property type="nucleotide sequence ID" value="NZ_JBHRWG010000004.1"/>
</dbReference>
<evidence type="ECO:0000259" key="1">
    <source>
        <dbReference type="SMART" id="SM00829"/>
    </source>
</evidence>
<reference evidence="3" key="1">
    <citation type="submission" date="2016-06" db="EMBL/GenBank/DDBJ databases">
        <authorList>
            <person name="Varghese N."/>
        </authorList>
    </citation>
    <scope>NUCLEOTIDE SEQUENCE [LARGE SCALE GENOMIC DNA]</scope>
    <source>
        <strain evidence="3">DSM 45344</strain>
    </source>
</reference>
<dbReference type="PANTHER" id="PTHR43677">
    <property type="entry name" value="SHORT-CHAIN DEHYDROGENASE/REDUCTASE"/>
    <property type="match status" value="1"/>
</dbReference>
<keyword evidence="3" id="KW-1185">Reference proteome</keyword>